<feature type="domain" description="RRM" evidence="5">
    <location>
        <begin position="144"/>
        <end position="230"/>
    </location>
</feature>
<dbReference type="Pfam" id="PF00076">
    <property type="entry name" value="RRM_1"/>
    <property type="match status" value="3"/>
</dbReference>
<evidence type="ECO:0000256" key="1">
    <source>
        <dbReference type="ARBA" id="ARBA00022737"/>
    </source>
</evidence>
<gene>
    <name evidence="6" type="ORF">MCHLO_05970</name>
</gene>
<dbReference type="InterPro" id="IPR035979">
    <property type="entry name" value="RBD_domain_sf"/>
</dbReference>
<dbReference type="Proteomes" id="UP000815677">
    <property type="component" value="Unassembled WGS sequence"/>
</dbReference>
<evidence type="ECO:0000256" key="3">
    <source>
        <dbReference type="PROSITE-ProRule" id="PRU00176"/>
    </source>
</evidence>
<evidence type="ECO:0000313" key="7">
    <source>
        <dbReference type="Proteomes" id="UP000815677"/>
    </source>
</evidence>
<dbReference type="PANTHER" id="PTHR24012">
    <property type="entry name" value="RNA BINDING PROTEIN"/>
    <property type="match status" value="1"/>
</dbReference>
<sequence>MLTIVLRRQTLRSGSALRNSARLKGRRGLSSTPARRTDAQSSTGPEPILASEPGPRRITPVRRLSIENLPLGTTETDLRAVLEPYGRIESIRFHHTRESARRGSAHVVFDTVQEAMRAREAEIILPSRLTLDYDPDHETLPPSQRLYIGNLSYWATEDELRAALEPFGAIQSLRIMYLPDGNSRGIAFVFFEDVDAAQRAIAAEIVLYGRKLLLQNAIQDRAFMTGVGVERPRGTVSRMLYVGNIPFASTEEEIRELFAQYGEVKAVRIGRDKMGTFRGFCHVEFSREAEAAAAISDPLAMDGRLLMMDFASPK</sequence>
<evidence type="ECO:0000313" key="6">
    <source>
        <dbReference type="EMBL" id="GAT48588.1"/>
    </source>
</evidence>
<reference evidence="6" key="1">
    <citation type="submission" date="2014-09" db="EMBL/GenBank/DDBJ databases">
        <title>Genome sequence of the luminous mushroom Mycena chlorophos for searching fungal bioluminescence genes.</title>
        <authorList>
            <person name="Tanaka Y."/>
            <person name="Kasuga D."/>
            <person name="Oba Y."/>
            <person name="Hase S."/>
            <person name="Sato K."/>
            <person name="Oba Y."/>
            <person name="Sakakibara Y."/>
        </authorList>
    </citation>
    <scope>NUCLEOTIDE SEQUENCE</scope>
</reference>
<feature type="region of interest" description="Disordered" evidence="4">
    <location>
        <begin position="16"/>
        <end position="57"/>
    </location>
</feature>
<dbReference type="SMART" id="SM00360">
    <property type="entry name" value="RRM"/>
    <property type="match status" value="3"/>
</dbReference>
<evidence type="ECO:0000256" key="2">
    <source>
        <dbReference type="ARBA" id="ARBA00022884"/>
    </source>
</evidence>
<organism evidence="6 7">
    <name type="scientific">Mycena chlorophos</name>
    <name type="common">Agaric fungus</name>
    <name type="synonym">Agaricus chlorophos</name>
    <dbReference type="NCBI Taxonomy" id="658473"/>
    <lineage>
        <taxon>Eukaryota</taxon>
        <taxon>Fungi</taxon>
        <taxon>Dikarya</taxon>
        <taxon>Basidiomycota</taxon>
        <taxon>Agaricomycotina</taxon>
        <taxon>Agaricomycetes</taxon>
        <taxon>Agaricomycetidae</taxon>
        <taxon>Agaricales</taxon>
        <taxon>Marasmiineae</taxon>
        <taxon>Mycenaceae</taxon>
        <taxon>Mycena</taxon>
    </lineage>
</organism>
<feature type="domain" description="RRM" evidence="5">
    <location>
        <begin position="62"/>
        <end position="136"/>
    </location>
</feature>
<dbReference type="InterPro" id="IPR000504">
    <property type="entry name" value="RRM_dom"/>
</dbReference>
<name>A0ABQ0LBY0_MYCCL</name>
<keyword evidence="7" id="KW-1185">Reference proteome</keyword>
<dbReference type="CDD" id="cd00590">
    <property type="entry name" value="RRM_SF"/>
    <property type="match status" value="2"/>
</dbReference>
<keyword evidence="1" id="KW-0677">Repeat</keyword>
<evidence type="ECO:0000259" key="5">
    <source>
        <dbReference type="PROSITE" id="PS50102"/>
    </source>
</evidence>
<proteinExistence type="predicted"/>
<dbReference type="SUPFAM" id="SSF54928">
    <property type="entry name" value="RNA-binding domain, RBD"/>
    <property type="match status" value="3"/>
</dbReference>
<protein>
    <submittedName>
        <fullName evidence="6">Nucleic acid-binding protein</fullName>
    </submittedName>
</protein>
<feature type="domain" description="RRM" evidence="5">
    <location>
        <begin position="238"/>
        <end position="313"/>
    </location>
</feature>
<accession>A0ABQ0LBY0</accession>
<dbReference type="Gene3D" id="3.30.70.330">
    <property type="match status" value="3"/>
</dbReference>
<keyword evidence="2 3" id="KW-0694">RNA-binding</keyword>
<dbReference type="PROSITE" id="PS50102">
    <property type="entry name" value="RRM"/>
    <property type="match status" value="3"/>
</dbReference>
<feature type="compositionally biased region" description="Polar residues" evidence="4">
    <location>
        <begin position="29"/>
        <end position="44"/>
    </location>
</feature>
<dbReference type="InterPro" id="IPR012677">
    <property type="entry name" value="Nucleotide-bd_a/b_plait_sf"/>
</dbReference>
<evidence type="ECO:0000256" key="4">
    <source>
        <dbReference type="SAM" id="MobiDB-lite"/>
    </source>
</evidence>
<dbReference type="EMBL" id="DF844689">
    <property type="protein sequence ID" value="GAT48588.1"/>
    <property type="molecule type" value="Genomic_DNA"/>
</dbReference>